<feature type="active site" evidence="5">
    <location>
        <position position="178"/>
    </location>
</feature>
<dbReference type="PIRSF" id="PIRSF016020">
    <property type="entry name" value="PHexose_mutarotase"/>
    <property type="match status" value="1"/>
</dbReference>
<dbReference type="Pfam" id="PF01263">
    <property type="entry name" value="Aldose_epim"/>
    <property type="match status" value="1"/>
</dbReference>
<feature type="active site" evidence="5">
    <location>
        <position position="282"/>
    </location>
</feature>
<dbReference type="AlphaFoldDB" id="A0A4R7P4A6"/>
<evidence type="ECO:0000256" key="5">
    <source>
        <dbReference type="PIRSR" id="PIRSR016020-1"/>
    </source>
</evidence>
<dbReference type="GO" id="GO:0047938">
    <property type="term" value="F:glucose-6-phosphate 1-epimerase activity"/>
    <property type="evidence" value="ECO:0007669"/>
    <property type="project" value="UniProtKB-UniRule"/>
</dbReference>
<dbReference type="RefSeq" id="WP_133882134.1">
    <property type="nucleotide sequence ID" value="NZ_MWIN01000002.1"/>
</dbReference>
<evidence type="ECO:0000256" key="4">
    <source>
        <dbReference type="PIRNR" id="PIRNR016020"/>
    </source>
</evidence>
<dbReference type="PANTHER" id="PTHR11122:SF13">
    <property type="entry name" value="GLUCOSE-6-PHOSPHATE 1-EPIMERASE"/>
    <property type="match status" value="1"/>
</dbReference>
<keyword evidence="3 4" id="KW-0413">Isomerase</keyword>
<evidence type="ECO:0000256" key="2">
    <source>
        <dbReference type="ARBA" id="ARBA00005866"/>
    </source>
</evidence>
<dbReference type="GO" id="GO:0030246">
    <property type="term" value="F:carbohydrate binding"/>
    <property type="evidence" value="ECO:0007669"/>
    <property type="project" value="UniProtKB-UniRule"/>
</dbReference>
<name>A0A4R7P4A6_9GAMM</name>
<comment type="catalytic activity">
    <reaction evidence="1">
        <text>alpha-D-glucose 6-phosphate = beta-D-glucose 6-phosphate</text>
        <dbReference type="Rhea" id="RHEA:16249"/>
        <dbReference type="ChEBI" id="CHEBI:58225"/>
        <dbReference type="ChEBI" id="CHEBI:58247"/>
        <dbReference type="EC" id="5.1.3.15"/>
    </reaction>
</comment>
<dbReference type="InterPro" id="IPR025532">
    <property type="entry name" value="G6P_1-epimerase"/>
</dbReference>
<comment type="similarity">
    <text evidence="2 4">Belongs to the glucose-6-phosphate 1-epimerase family.</text>
</comment>
<dbReference type="PANTHER" id="PTHR11122">
    <property type="entry name" value="APOSPORY-ASSOCIATED PROTEIN C-RELATED"/>
    <property type="match status" value="1"/>
</dbReference>
<dbReference type="OrthoDB" id="9790727at2"/>
<dbReference type="EC" id="5.1.3.15" evidence="4"/>
<reference evidence="6 7" key="1">
    <citation type="submission" date="2019-03" db="EMBL/GenBank/DDBJ databases">
        <title>Genomic Encyclopedia of Type Strains, Phase IV (KMG-IV): sequencing the most valuable type-strain genomes for metagenomic binning, comparative biology and taxonomic classification.</title>
        <authorList>
            <person name="Goeker M."/>
        </authorList>
    </citation>
    <scope>NUCLEOTIDE SEQUENCE [LARGE SCALE GENOMIC DNA]</scope>
    <source>
        <strain evidence="6 7">DSM 26377</strain>
    </source>
</reference>
<dbReference type="Proteomes" id="UP000295341">
    <property type="component" value="Unassembled WGS sequence"/>
</dbReference>
<gene>
    <name evidence="6" type="ORF">DFR24_2970</name>
</gene>
<evidence type="ECO:0000313" key="7">
    <source>
        <dbReference type="Proteomes" id="UP000295341"/>
    </source>
</evidence>
<evidence type="ECO:0000256" key="3">
    <source>
        <dbReference type="ARBA" id="ARBA00023235"/>
    </source>
</evidence>
<keyword evidence="7" id="KW-1185">Reference proteome</keyword>
<dbReference type="GO" id="GO:0005975">
    <property type="term" value="P:carbohydrate metabolic process"/>
    <property type="evidence" value="ECO:0007669"/>
    <property type="project" value="InterPro"/>
</dbReference>
<dbReference type="InterPro" id="IPR008183">
    <property type="entry name" value="Aldose_1/G6P_1-epimerase"/>
</dbReference>
<dbReference type="EMBL" id="SOBT01000009">
    <property type="protein sequence ID" value="TDU28595.1"/>
    <property type="molecule type" value="Genomic_DNA"/>
</dbReference>
<evidence type="ECO:0000313" key="6">
    <source>
        <dbReference type="EMBL" id="TDU28595.1"/>
    </source>
</evidence>
<organism evidence="6 7">
    <name type="scientific">Panacagrimonas perspica</name>
    <dbReference type="NCBI Taxonomy" id="381431"/>
    <lineage>
        <taxon>Bacteria</taxon>
        <taxon>Pseudomonadati</taxon>
        <taxon>Pseudomonadota</taxon>
        <taxon>Gammaproteobacteria</taxon>
        <taxon>Nevskiales</taxon>
        <taxon>Nevskiaceae</taxon>
        <taxon>Panacagrimonas</taxon>
    </lineage>
</organism>
<proteinExistence type="inferred from homology"/>
<dbReference type="SUPFAM" id="SSF74650">
    <property type="entry name" value="Galactose mutarotase-like"/>
    <property type="match status" value="1"/>
</dbReference>
<sequence length="315" mass="34306">MQTLDRLNRTFAIDGHAVFEEREPGMLRLQLSSPESTATVYLQGAHVTQWTPRGADPVLYLSPAAVFAPGKAIRGGVPVLFPWFGPRWNGAAFDAAHGTRSPAHGFARTSVWTVDSVRCEADGDVVACLSLAPDEVSRGLGFDDFALVLECRVGHELQVALHVTNRGAAPLEYEEGLHAYFAVADVHPARLDGLGGSTYLDKRDGSTRKVLHDGPFAFTRDVDHTHLHTDAALKLHDPSGHRVVDIVKTGSLSTVIWNPWTVLTPGFADLPADGWQHFVCIETVNADENRLRLEPGATHTLAMTVRVKTVRVKTA</sequence>
<accession>A0A4R7P4A6</accession>
<dbReference type="InterPro" id="IPR014718">
    <property type="entry name" value="GH-type_carb-bd"/>
</dbReference>
<dbReference type="InterPro" id="IPR011013">
    <property type="entry name" value="Gal_mutarotase_sf_dom"/>
</dbReference>
<evidence type="ECO:0000256" key="1">
    <source>
        <dbReference type="ARBA" id="ARBA00001096"/>
    </source>
</evidence>
<protein>
    <recommendedName>
        <fullName evidence="4">Putative glucose-6-phosphate 1-epimerase</fullName>
        <ecNumber evidence="4">5.1.3.15</ecNumber>
    </recommendedName>
</protein>
<dbReference type="Gene3D" id="2.70.98.10">
    <property type="match status" value="1"/>
</dbReference>
<dbReference type="CDD" id="cd09020">
    <property type="entry name" value="D-hex-6-P-epi_like"/>
    <property type="match status" value="1"/>
</dbReference>
<comment type="caution">
    <text evidence="6">The sequence shown here is derived from an EMBL/GenBank/DDBJ whole genome shotgun (WGS) entry which is preliminary data.</text>
</comment>